<dbReference type="PANTHER" id="PTHR31973">
    <property type="entry name" value="POLYPROTEIN, PUTATIVE-RELATED"/>
    <property type="match status" value="1"/>
</dbReference>
<keyword evidence="3" id="KW-1185">Reference proteome</keyword>
<sequence>MQEMFSMYIKNRSQISFIELYVEFEQSEADRNILQEDYNSDSEEEFESNYEFVGPYGDEDQGDGTMAPDVTEVANALANEVPFEEPSFMRVLDLEAMHVPEYPEYMTAAEVPIVANGEFAIGMEFSSREAVIKAVKEYTIRRSVDYRVYESEPLTFYAKCTQYGSGCDWVIRVSLISRKYCWVIRRYNGSHTCTRATISQDHSKLDSITIAEAIKPLVEADPSLKVKSVIAEVQSKFNYTVSYQKAWLAKQRAVEKIFGGWKASYEALPIWFEAMCHKEPSAVVHFETMPAYQGDNLVGDIRVLHRVFWSYYPCIRAFRHCKPIVQVDGTHLYGKYKGCLLVAVSQDGNNNIVPIAFAIVEGETSDA</sequence>
<reference evidence="2 3" key="1">
    <citation type="submission" date="2019-01" db="EMBL/GenBank/DDBJ databases">
        <title>Sequencing of cultivated peanut Arachis hypogaea provides insights into genome evolution and oil improvement.</title>
        <authorList>
            <person name="Chen X."/>
        </authorList>
    </citation>
    <scope>NUCLEOTIDE SEQUENCE [LARGE SCALE GENOMIC DNA]</scope>
    <source>
        <strain evidence="3">cv. Fuhuasheng</strain>
        <tissue evidence="2">Leaves</tissue>
    </source>
</reference>
<dbReference type="STRING" id="3818.A0A444XFV2"/>
<protein>
    <recommendedName>
        <fullName evidence="1">Transposase MuDR plant domain-containing protein</fullName>
    </recommendedName>
</protein>
<evidence type="ECO:0000313" key="3">
    <source>
        <dbReference type="Proteomes" id="UP000289738"/>
    </source>
</evidence>
<name>A0A444XFV2_ARAHY</name>
<dbReference type="InterPro" id="IPR004332">
    <property type="entry name" value="Transposase_MuDR"/>
</dbReference>
<organism evidence="2 3">
    <name type="scientific">Arachis hypogaea</name>
    <name type="common">Peanut</name>
    <dbReference type="NCBI Taxonomy" id="3818"/>
    <lineage>
        <taxon>Eukaryota</taxon>
        <taxon>Viridiplantae</taxon>
        <taxon>Streptophyta</taxon>
        <taxon>Embryophyta</taxon>
        <taxon>Tracheophyta</taxon>
        <taxon>Spermatophyta</taxon>
        <taxon>Magnoliopsida</taxon>
        <taxon>eudicotyledons</taxon>
        <taxon>Gunneridae</taxon>
        <taxon>Pentapetalae</taxon>
        <taxon>rosids</taxon>
        <taxon>fabids</taxon>
        <taxon>Fabales</taxon>
        <taxon>Fabaceae</taxon>
        <taxon>Papilionoideae</taxon>
        <taxon>50 kb inversion clade</taxon>
        <taxon>dalbergioids sensu lato</taxon>
        <taxon>Dalbergieae</taxon>
        <taxon>Pterocarpus clade</taxon>
        <taxon>Arachis</taxon>
    </lineage>
</organism>
<gene>
    <name evidence="2" type="ORF">Ahy_B09g095721</name>
</gene>
<feature type="domain" description="Transposase MuDR plant" evidence="1">
    <location>
        <begin position="120"/>
        <end position="175"/>
    </location>
</feature>
<dbReference type="AlphaFoldDB" id="A0A444XFV2"/>
<dbReference type="EMBL" id="SDMP01000019">
    <property type="protein sequence ID" value="RYQ88651.1"/>
    <property type="molecule type" value="Genomic_DNA"/>
</dbReference>
<evidence type="ECO:0000313" key="2">
    <source>
        <dbReference type="EMBL" id="RYQ88651.1"/>
    </source>
</evidence>
<accession>A0A444XFV2</accession>
<proteinExistence type="predicted"/>
<dbReference type="Pfam" id="PF03108">
    <property type="entry name" value="DBD_Tnp_Mut"/>
    <property type="match status" value="1"/>
</dbReference>
<dbReference type="PANTHER" id="PTHR31973:SF195">
    <property type="entry name" value="MUDR FAMILY TRANSPOSASE"/>
    <property type="match status" value="1"/>
</dbReference>
<comment type="caution">
    <text evidence="2">The sequence shown here is derived from an EMBL/GenBank/DDBJ whole genome shotgun (WGS) entry which is preliminary data.</text>
</comment>
<evidence type="ECO:0000259" key="1">
    <source>
        <dbReference type="Pfam" id="PF03108"/>
    </source>
</evidence>
<dbReference type="Proteomes" id="UP000289738">
    <property type="component" value="Chromosome B09"/>
</dbReference>